<dbReference type="EMBL" id="NHYD01003379">
    <property type="protein sequence ID" value="PPQ79306.1"/>
    <property type="molecule type" value="Genomic_DNA"/>
</dbReference>
<dbReference type="OrthoDB" id="3265815at2759"/>
<name>A0A409WLA5_PSICY</name>
<dbReference type="AlphaFoldDB" id="A0A409WLA5"/>
<protein>
    <submittedName>
        <fullName evidence="1">Uncharacterized protein</fullName>
    </submittedName>
</protein>
<keyword evidence="2" id="KW-1185">Reference proteome</keyword>
<dbReference type="InParanoid" id="A0A409WLA5"/>
<reference evidence="1 2" key="1">
    <citation type="journal article" date="2018" name="Evol. Lett.">
        <title>Horizontal gene cluster transfer increased hallucinogenic mushroom diversity.</title>
        <authorList>
            <person name="Reynolds H.T."/>
            <person name="Vijayakumar V."/>
            <person name="Gluck-Thaler E."/>
            <person name="Korotkin H.B."/>
            <person name="Matheny P.B."/>
            <person name="Slot J.C."/>
        </authorList>
    </citation>
    <scope>NUCLEOTIDE SEQUENCE [LARGE SCALE GENOMIC DNA]</scope>
    <source>
        <strain evidence="1 2">2631</strain>
    </source>
</reference>
<proteinExistence type="predicted"/>
<accession>A0A409WLA5</accession>
<evidence type="ECO:0000313" key="1">
    <source>
        <dbReference type="EMBL" id="PPQ79306.1"/>
    </source>
</evidence>
<organism evidence="1 2">
    <name type="scientific">Psilocybe cyanescens</name>
    <dbReference type="NCBI Taxonomy" id="93625"/>
    <lineage>
        <taxon>Eukaryota</taxon>
        <taxon>Fungi</taxon>
        <taxon>Dikarya</taxon>
        <taxon>Basidiomycota</taxon>
        <taxon>Agaricomycotina</taxon>
        <taxon>Agaricomycetes</taxon>
        <taxon>Agaricomycetidae</taxon>
        <taxon>Agaricales</taxon>
        <taxon>Agaricineae</taxon>
        <taxon>Strophariaceae</taxon>
        <taxon>Psilocybe</taxon>
    </lineage>
</organism>
<sequence length="159" mass="17769">DADLQHARQRHRPHASIRIVNGAPYHAEDSALLLYALASHHGIASRDHRILVPPSARSDDASARFTALKDIRLRAPVPHPETKDCSFVDQKQVIRAWALASAYLVRDAQPGLVDISMHTSSKSLHPLLEYLTCKTCKKILQDKIKDDMVLRATVKVLQT</sequence>
<evidence type="ECO:0000313" key="2">
    <source>
        <dbReference type="Proteomes" id="UP000283269"/>
    </source>
</evidence>
<feature type="non-terminal residue" evidence="1">
    <location>
        <position position="1"/>
    </location>
</feature>
<gene>
    <name evidence="1" type="ORF">CVT25_002583</name>
</gene>
<dbReference type="Proteomes" id="UP000283269">
    <property type="component" value="Unassembled WGS sequence"/>
</dbReference>
<comment type="caution">
    <text evidence="1">The sequence shown here is derived from an EMBL/GenBank/DDBJ whole genome shotgun (WGS) entry which is preliminary data.</text>
</comment>